<feature type="binding site" evidence="18">
    <location>
        <position position="40"/>
    </location>
    <ligand>
        <name>Mg(2+)</name>
        <dbReference type="ChEBI" id="CHEBI:18420"/>
    </ligand>
</feature>
<comment type="catalytic activity">
    <reaction evidence="10">
        <text>8-oxo-dGTP + H2O = 8-oxo-dGMP + diphosphate + H(+)</text>
        <dbReference type="Rhea" id="RHEA:31575"/>
        <dbReference type="ChEBI" id="CHEBI:15377"/>
        <dbReference type="ChEBI" id="CHEBI:15378"/>
        <dbReference type="ChEBI" id="CHEBI:33019"/>
        <dbReference type="ChEBI" id="CHEBI:63224"/>
        <dbReference type="ChEBI" id="CHEBI:77896"/>
        <dbReference type="EC" id="3.6.1.55"/>
    </reaction>
</comment>
<accession>A0A2M8H7C5</accession>
<dbReference type="GO" id="GO:0006281">
    <property type="term" value="P:DNA repair"/>
    <property type="evidence" value="ECO:0007669"/>
    <property type="project" value="UniProtKB-KW"/>
</dbReference>
<evidence type="ECO:0000256" key="8">
    <source>
        <dbReference type="ARBA" id="ARBA00022842"/>
    </source>
</evidence>
<feature type="binding site" evidence="18">
    <location>
        <position position="60"/>
    </location>
    <ligand>
        <name>Mg(2+)</name>
        <dbReference type="ChEBI" id="CHEBI:18420"/>
    </ligand>
</feature>
<dbReference type="Pfam" id="PF14815">
    <property type="entry name" value="NUDIX_4"/>
    <property type="match status" value="1"/>
</dbReference>
<reference evidence="20 21" key="1">
    <citation type="submission" date="2017-11" db="EMBL/GenBank/DDBJ databases">
        <title>Draft genome sequence of environmental isolate Aeromonas lusitania sp. nov. MDC 2473.</title>
        <authorList>
            <person name="Colston S.M."/>
            <person name="Navarro A."/>
            <person name="Martinez-Murcia A.J."/>
            <person name="Graf J."/>
        </authorList>
    </citation>
    <scope>NUCLEOTIDE SEQUENCE [LARGE SCALE GENOMIC DNA]</scope>
    <source>
        <strain evidence="20 21">MDC 2473</strain>
    </source>
</reference>
<keyword evidence="4" id="KW-0235">DNA replication</keyword>
<evidence type="ECO:0000256" key="9">
    <source>
        <dbReference type="ARBA" id="ARBA00023204"/>
    </source>
</evidence>
<dbReference type="GO" id="GO:0046872">
    <property type="term" value="F:metal ion binding"/>
    <property type="evidence" value="ECO:0007669"/>
    <property type="project" value="UniProtKB-KW"/>
</dbReference>
<dbReference type="AlphaFoldDB" id="A0A2M8H7C5"/>
<dbReference type="GO" id="GO:0008413">
    <property type="term" value="F:8-oxo-7,8-dihydroguanosine triphosphate pyrophosphatase activity"/>
    <property type="evidence" value="ECO:0007669"/>
    <property type="project" value="InterPro"/>
</dbReference>
<evidence type="ECO:0000256" key="7">
    <source>
        <dbReference type="ARBA" id="ARBA00022801"/>
    </source>
</evidence>
<evidence type="ECO:0000256" key="3">
    <source>
        <dbReference type="ARBA" id="ARBA00022457"/>
    </source>
</evidence>
<evidence type="ECO:0000313" key="21">
    <source>
        <dbReference type="Proteomes" id="UP000232060"/>
    </source>
</evidence>
<evidence type="ECO:0000256" key="18">
    <source>
        <dbReference type="PIRSR" id="PIRSR603561-2"/>
    </source>
</evidence>
<dbReference type="NCBIfam" id="TIGR00586">
    <property type="entry name" value="mutt"/>
    <property type="match status" value="1"/>
</dbReference>
<dbReference type="CDD" id="cd03425">
    <property type="entry name" value="NUDIX_MutT_NudA_like"/>
    <property type="match status" value="1"/>
</dbReference>
<evidence type="ECO:0000259" key="19">
    <source>
        <dbReference type="PROSITE" id="PS51462"/>
    </source>
</evidence>
<gene>
    <name evidence="20" type="ORF">CUC44_14405</name>
</gene>
<evidence type="ECO:0000256" key="15">
    <source>
        <dbReference type="ARBA" id="ARBA00041979"/>
    </source>
</evidence>
<dbReference type="InterPro" id="IPR015797">
    <property type="entry name" value="NUDIX_hydrolase-like_dom_sf"/>
</dbReference>
<dbReference type="PROSITE" id="PS51462">
    <property type="entry name" value="NUDIX"/>
    <property type="match status" value="1"/>
</dbReference>
<comment type="catalytic activity">
    <reaction evidence="11">
        <text>8-oxo-GTP + H2O = 8-oxo-GMP + diphosphate + H(+)</text>
        <dbReference type="Rhea" id="RHEA:67616"/>
        <dbReference type="ChEBI" id="CHEBI:15377"/>
        <dbReference type="ChEBI" id="CHEBI:15378"/>
        <dbReference type="ChEBI" id="CHEBI:33019"/>
        <dbReference type="ChEBI" id="CHEBI:143553"/>
        <dbReference type="ChEBI" id="CHEBI:145694"/>
    </reaction>
</comment>
<evidence type="ECO:0000256" key="2">
    <source>
        <dbReference type="ARBA" id="ARBA00005582"/>
    </source>
</evidence>
<protein>
    <recommendedName>
        <fullName evidence="13">8-oxo-dGTP diphosphatase</fullName>
        <ecNumber evidence="12">3.6.1.55</ecNumber>
    </recommendedName>
    <alternativeName>
        <fullName evidence="16">7,8-dihydro-8-oxoguanine-triphosphatase</fullName>
    </alternativeName>
    <alternativeName>
        <fullName evidence="15">Mutator protein MutT</fullName>
    </alternativeName>
    <alternativeName>
        <fullName evidence="14">dGTP pyrophosphohydrolase</fullName>
    </alternativeName>
</protein>
<dbReference type="Proteomes" id="UP000232060">
    <property type="component" value="Unassembled WGS sequence"/>
</dbReference>
<keyword evidence="7" id="KW-0378">Hydrolase</keyword>
<dbReference type="InterPro" id="IPR003561">
    <property type="entry name" value="Mutator_MutT"/>
</dbReference>
<sequence>MEAKKRIWVAVGVIENEKGEIFLAKRSSESHQGDRWEFPGGKVESGEDLLTALDRELWEEIGIRVQDCAPFMELHHDYPDKQVLLDIWKVTRFDGEPFGKEGQECRWVPLTALHEYRFPDANGPIVTRLQEQLVR</sequence>
<keyword evidence="3" id="KW-0515">Mutator protein</keyword>
<dbReference type="PANTHER" id="PTHR47707:SF1">
    <property type="entry name" value="NUDIX HYDROLASE FAMILY PROTEIN"/>
    <property type="match status" value="1"/>
</dbReference>
<feature type="binding site" evidence="17">
    <location>
        <begin position="37"/>
        <end position="40"/>
    </location>
    <ligand>
        <name>8-oxo-dGTP</name>
        <dbReference type="ChEBI" id="CHEBI:77896"/>
    </ligand>
</feature>
<feature type="binding site" evidence="17">
    <location>
        <position position="122"/>
    </location>
    <ligand>
        <name>8-oxo-dGTP</name>
        <dbReference type="ChEBI" id="CHEBI:77896"/>
    </ligand>
</feature>
<dbReference type="InterPro" id="IPR020084">
    <property type="entry name" value="NUDIX_hydrolase_CS"/>
</dbReference>
<dbReference type="GO" id="GO:0044716">
    <property type="term" value="F:8-oxo-GDP phosphatase activity"/>
    <property type="evidence" value="ECO:0007669"/>
    <property type="project" value="TreeGrafter"/>
</dbReference>
<dbReference type="EMBL" id="PGCP01000022">
    <property type="protein sequence ID" value="PJC92460.1"/>
    <property type="molecule type" value="Genomic_DNA"/>
</dbReference>
<dbReference type="OrthoDB" id="9810648at2"/>
<comment type="caution">
    <text evidence="20">The sequence shown here is derived from an EMBL/GenBank/DDBJ whole genome shotgun (WGS) entry which is preliminary data.</text>
</comment>
<evidence type="ECO:0000256" key="17">
    <source>
        <dbReference type="PIRSR" id="PIRSR603561-1"/>
    </source>
</evidence>
<keyword evidence="8 18" id="KW-0460">Magnesium</keyword>
<evidence type="ECO:0000256" key="10">
    <source>
        <dbReference type="ARBA" id="ARBA00035861"/>
    </source>
</evidence>
<dbReference type="GO" id="GO:0044715">
    <property type="term" value="F:8-oxo-dGDP phosphatase activity"/>
    <property type="evidence" value="ECO:0007669"/>
    <property type="project" value="TreeGrafter"/>
</dbReference>
<feature type="binding site" evidence="17">
    <location>
        <position position="31"/>
    </location>
    <ligand>
        <name>8-oxo-dGTP</name>
        <dbReference type="ChEBI" id="CHEBI:77896"/>
    </ligand>
</feature>
<comment type="cofactor">
    <cofactor evidence="1 18">
        <name>Mg(2+)</name>
        <dbReference type="ChEBI" id="CHEBI:18420"/>
    </cofactor>
</comment>
<evidence type="ECO:0000256" key="13">
    <source>
        <dbReference type="ARBA" id="ARBA00040794"/>
    </source>
</evidence>
<evidence type="ECO:0000256" key="4">
    <source>
        <dbReference type="ARBA" id="ARBA00022705"/>
    </source>
</evidence>
<dbReference type="PRINTS" id="PR01401">
    <property type="entry name" value="MUTATORMUTT"/>
</dbReference>
<evidence type="ECO:0000256" key="12">
    <source>
        <dbReference type="ARBA" id="ARBA00038905"/>
    </source>
</evidence>
<keyword evidence="21" id="KW-1185">Reference proteome</keyword>
<dbReference type="SUPFAM" id="SSF55811">
    <property type="entry name" value="Nudix"/>
    <property type="match status" value="1"/>
</dbReference>
<dbReference type="PROSITE" id="PS00893">
    <property type="entry name" value="NUDIX_BOX"/>
    <property type="match status" value="1"/>
</dbReference>
<feature type="domain" description="Nudix hydrolase" evidence="19">
    <location>
        <begin position="4"/>
        <end position="133"/>
    </location>
</feature>
<dbReference type="EC" id="3.6.1.55" evidence="12"/>
<evidence type="ECO:0000256" key="16">
    <source>
        <dbReference type="ARBA" id="ARBA00042798"/>
    </source>
</evidence>
<keyword evidence="5 18" id="KW-0479">Metal-binding</keyword>
<organism evidence="20 21">
    <name type="scientific">Aeromonas lusitana</name>
    <dbReference type="NCBI Taxonomy" id="931529"/>
    <lineage>
        <taxon>Bacteria</taxon>
        <taxon>Pseudomonadati</taxon>
        <taxon>Pseudomonadota</taxon>
        <taxon>Gammaproteobacteria</taxon>
        <taxon>Aeromonadales</taxon>
        <taxon>Aeromonadaceae</taxon>
        <taxon>Aeromonas</taxon>
    </lineage>
</organism>
<proteinExistence type="inferred from homology"/>
<evidence type="ECO:0000256" key="11">
    <source>
        <dbReference type="ARBA" id="ARBA00036904"/>
    </source>
</evidence>
<keyword evidence="6" id="KW-0227">DNA damage</keyword>
<evidence type="ECO:0000256" key="14">
    <source>
        <dbReference type="ARBA" id="ARBA00041592"/>
    </source>
</evidence>
<dbReference type="PRINTS" id="PR00502">
    <property type="entry name" value="NUDIXFAMILY"/>
</dbReference>
<dbReference type="GO" id="GO:0006260">
    <property type="term" value="P:DNA replication"/>
    <property type="evidence" value="ECO:0007669"/>
    <property type="project" value="UniProtKB-KW"/>
</dbReference>
<evidence type="ECO:0000256" key="6">
    <source>
        <dbReference type="ARBA" id="ARBA00022763"/>
    </source>
</evidence>
<dbReference type="Gene3D" id="3.90.79.10">
    <property type="entry name" value="Nucleoside Triphosphate Pyrophosphohydrolase"/>
    <property type="match status" value="1"/>
</dbReference>
<comment type="similarity">
    <text evidence="2">Belongs to the Nudix hydrolase family.</text>
</comment>
<dbReference type="InterPro" id="IPR000086">
    <property type="entry name" value="NUDIX_hydrolase_dom"/>
</dbReference>
<dbReference type="RefSeq" id="WP_100860599.1">
    <property type="nucleotide sequence ID" value="NZ_PGCP01000022.1"/>
</dbReference>
<evidence type="ECO:0000313" key="20">
    <source>
        <dbReference type="EMBL" id="PJC92460.1"/>
    </source>
</evidence>
<evidence type="ECO:0000256" key="1">
    <source>
        <dbReference type="ARBA" id="ARBA00001946"/>
    </source>
</evidence>
<keyword evidence="9" id="KW-0234">DNA repair</keyword>
<dbReference type="PANTHER" id="PTHR47707">
    <property type="entry name" value="8-OXO-DGTP DIPHOSPHATASE"/>
    <property type="match status" value="1"/>
</dbReference>
<dbReference type="GO" id="GO:0035539">
    <property type="term" value="F:8-oxo-7,8-dihydrodeoxyguanosine triphosphate pyrophosphatase activity"/>
    <property type="evidence" value="ECO:0007669"/>
    <property type="project" value="UniProtKB-EC"/>
</dbReference>
<evidence type="ECO:0000256" key="5">
    <source>
        <dbReference type="ARBA" id="ARBA00022723"/>
    </source>
</evidence>
<dbReference type="InterPro" id="IPR047127">
    <property type="entry name" value="MutT-like"/>
</dbReference>
<dbReference type="FunFam" id="3.90.79.10:FF:000014">
    <property type="entry name" value="8-oxo-dGTP diphosphatase MutT"/>
    <property type="match status" value="1"/>
</dbReference>
<dbReference type="InterPro" id="IPR020476">
    <property type="entry name" value="Nudix_hydrolase"/>
</dbReference>
<feature type="binding site" evidence="17">
    <location>
        <position position="26"/>
    </location>
    <ligand>
        <name>8-oxo-dGTP</name>
        <dbReference type="ChEBI" id="CHEBI:77896"/>
    </ligand>
</feature>
<dbReference type="InterPro" id="IPR029119">
    <property type="entry name" value="MutY_C"/>
</dbReference>
<name>A0A2M8H7C5_9GAMM</name>